<dbReference type="GO" id="GO:0070497">
    <property type="term" value="F:6-carboxytetrahydropterin synthase activity"/>
    <property type="evidence" value="ECO:0007669"/>
    <property type="project" value="UniProtKB-EC"/>
</dbReference>
<accession>A0A3M0BN66</accession>
<evidence type="ECO:0000256" key="6">
    <source>
        <dbReference type="ARBA" id="ARBA00022723"/>
    </source>
</evidence>
<dbReference type="Proteomes" id="UP000280842">
    <property type="component" value="Unassembled WGS sequence"/>
</dbReference>
<keyword evidence="8" id="KW-0456">Lyase</keyword>
<dbReference type="GO" id="GO:0046872">
    <property type="term" value="F:metal ion binding"/>
    <property type="evidence" value="ECO:0007669"/>
    <property type="project" value="UniProtKB-KW"/>
</dbReference>
<evidence type="ECO:0000256" key="7">
    <source>
        <dbReference type="ARBA" id="ARBA00022833"/>
    </source>
</evidence>
<comment type="pathway">
    <text evidence="2">Purine metabolism; 7-cyano-7-deazaguanine biosynthesis.</text>
</comment>
<comment type="catalytic activity">
    <reaction evidence="10">
        <text>7,8-dihydroneopterin 3'-triphosphate + H2O = 6-carboxy-5,6,7,8-tetrahydropterin + triphosphate + acetaldehyde + 2 H(+)</text>
        <dbReference type="Rhea" id="RHEA:27966"/>
        <dbReference type="ChEBI" id="CHEBI:15343"/>
        <dbReference type="ChEBI" id="CHEBI:15377"/>
        <dbReference type="ChEBI" id="CHEBI:15378"/>
        <dbReference type="ChEBI" id="CHEBI:18036"/>
        <dbReference type="ChEBI" id="CHEBI:58462"/>
        <dbReference type="ChEBI" id="CHEBI:61032"/>
        <dbReference type="EC" id="4.1.2.50"/>
    </reaction>
</comment>
<evidence type="ECO:0000256" key="5">
    <source>
        <dbReference type="ARBA" id="ARBA00018141"/>
    </source>
</evidence>
<dbReference type="RefSeq" id="WP_121922489.1">
    <property type="nucleotide sequence ID" value="NZ_REFO01000010.1"/>
</dbReference>
<comment type="cofactor">
    <cofactor evidence="1">
        <name>Zn(2+)</name>
        <dbReference type="ChEBI" id="CHEBI:29105"/>
    </cofactor>
</comment>
<evidence type="ECO:0000313" key="12">
    <source>
        <dbReference type="Proteomes" id="UP000280842"/>
    </source>
</evidence>
<dbReference type="PANTHER" id="PTHR12589:SF7">
    <property type="entry name" value="6-PYRUVOYL TETRAHYDROBIOPTERIN SYNTHASE"/>
    <property type="match status" value="1"/>
</dbReference>
<evidence type="ECO:0000256" key="1">
    <source>
        <dbReference type="ARBA" id="ARBA00001947"/>
    </source>
</evidence>
<dbReference type="Pfam" id="PF01242">
    <property type="entry name" value="PTPS"/>
    <property type="match status" value="1"/>
</dbReference>
<reference evidence="11 12" key="1">
    <citation type="submission" date="2018-10" db="EMBL/GenBank/DDBJ databases">
        <title>Genomic Encyclopedia of Archaeal and Bacterial Type Strains, Phase II (KMG-II): from individual species to whole genera.</title>
        <authorList>
            <person name="Goeker M."/>
        </authorList>
    </citation>
    <scope>NUCLEOTIDE SEQUENCE [LARGE SCALE GENOMIC DNA]</scope>
    <source>
        <strain evidence="11 12">VM1</strain>
    </source>
</reference>
<organism evidence="11 12">
    <name type="scientific">Hydrogenothermus marinus</name>
    <dbReference type="NCBI Taxonomy" id="133270"/>
    <lineage>
        <taxon>Bacteria</taxon>
        <taxon>Pseudomonadati</taxon>
        <taxon>Aquificota</taxon>
        <taxon>Aquificia</taxon>
        <taxon>Aquificales</taxon>
        <taxon>Hydrogenothermaceae</taxon>
        <taxon>Hydrogenothermus</taxon>
    </lineage>
</organism>
<dbReference type="AlphaFoldDB" id="A0A3M0BN66"/>
<keyword evidence="12" id="KW-1185">Reference proteome</keyword>
<sequence>MRYEITKKFKFEAGHRVWKQNLMAGKGAKLMGNEIPPNPCLNIHGHSYKLEVTVGSDTLNEQEMVIDFYHIKAALKDLIDNQIDHSFIIDKNDPLYPKFKEDFGFLKLFIVDFCPTAEAIAKFIYEFLEKKLEEAGLLEDIKIVSITVWETETGKATYKGEK</sequence>
<evidence type="ECO:0000256" key="8">
    <source>
        <dbReference type="ARBA" id="ARBA00023239"/>
    </source>
</evidence>
<proteinExistence type="inferred from homology"/>
<evidence type="ECO:0000256" key="4">
    <source>
        <dbReference type="ARBA" id="ARBA00012982"/>
    </source>
</evidence>
<dbReference type="SUPFAM" id="SSF55620">
    <property type="entry name" value="Tetrahydrobiopterin biosynthesis enzymes-like"/>
    <property type="match status" value="1"/>
</dbReference>
<name>A0A3M0BN66_9AQUI</name>
<comment type="similarity">
    <text evidence="3">Belongs to the PTPS family. QueD subfamily.</text>
</comment>
<dbReference type="Gene3D" id="3.30.479.10">
    <property type="entry name" value="6-pyruvoyl tetrahydropterin synthase/QueD"/>
    <property type="match status" value="1"/>
</dbReference>
<evidence type="ECO:0000256" key="3">
    <source>
        <dbReference type="ARBA" id="ARBA00008900"/>
    </source>
</evidence>
<evidence type="ECO:0000313" key="11">
    <source>
        <dbReference type="EMBL" id="RMA97719.1"/>
    </source>
</evidence>
<dbReference type="PANTHER" id="PTHR12589">
    <property type="entry name" value="PYRUVOYL TETRAHYDROBIOPTERIN SYNTHASE"/>
    <property type="match status" value="1"/>
</dbReference>
<keyword evidence="7" id="KW-0862">Zinc</keyword>
<gene>
    <name evidence="11" type="ORF">CLV39_0342</name>
</gene>
<evidence type="ECO:0000256" key="9">
    <source>
        <dbReference type="ARBA" id="ARBA00031449"/>
    </source>
</evidence>
<evidence type="ECO:0000256" key="10">
    <source>
        <dbReference type="ARBA" id="ARBA00048807"/>
    </source>
</evidence>
<dbReference type="EMBL" id="REFO01000010">
    <property type="protein sequence ID" value="RMA97719.1"/>
    <property type="molecule type" value="Genomic_DNA"/>
</dbReference>
<comment type="caution">
    <text evidence="11">The sequence shown here is derived from an EMBL/GenBank/DDBJ whole genome shotgun (WGS) entry which is preliminary data.</text>
</comment>
<dbReference type="InterPro" id="IPR038418">
    <property type="entry name" value="6-PTP_synth/QueD_sf"/>
</dbReference>
<keyword evidence="6" id="KW-0479">Metal-binding</keyword>
<evidence type="ECO:0000256" key="2">
    <source>
        <dbReference type="ARBA" id="ARBA00005061"/>
    </source>
</evidence>
<protein>
    <recommendedName>
        <fullName evidence="5">6-carboxy-5,6,7,8-tetrahydropterin synthase</fullName>
        <ecNumber evidence="4">4.1.2.50</ecNumber>
    </recommendedName>
    <alternativeName>
        <fullName evidence="9">Queuosine biosynthesis protein QueD</fullName>
    </alternativeName>
</protein>
<dbReference type="UniPathway" id="UPA00391"/>
<dbReference type="OrthoDB" id="9804698at2"/>
<dbReference type="InterPro" id="IPR007115">
    <property type="entry name" value="6-PTP_synth/QueD"/>
</dbReference>
<dbReference type="EC" id="4.1.2.50" evidence="4"/>